<evidence type="ECO:0000313" key="6">
    <source>
        <dbReference type="Proteomes" id="UP000815677"/>
    </source>
</evidence>
<feature type="region of interest" description="Disordered" evidence="4">
    <location>
        <begin position="1"/>
        <end position="22"/>
    </location>
</feature>
<dbReference type="Gene3D" id="3.60.130.30">
    <property type="match status" value="1"/>
</dbReference>
<organism evidence="5 6">
    <name type="scientific">Mycena chlorophos</name>
    <name type="common">Agaric fungus</name>
    <name type="synonym">Agaricus chlorophos</name>
    <dbReference type="NCBI Taxonomy" id="658473"/>
    <lineage>
        <taxon>Eukaryota</taxon>
        <taxon>Fungi</taxon>
        <taxon>Dikarya</taxon>
        <taxon>Basidiomycota</taxon>
        <taxon>Agaricomycotina</taxon>
        <taxon>Agaricomycetes</taxon>
        <taxon>Agaricomycetidae</taxon>
        <taxon>Agaricales</taxon>
        <taxon>Marasmiineae</taxon>
        <taxon>Mycenaceae</taxon>
        <taxon>Mycena</taxon>
    </lineage>
</organism>
<dbReference type="Proteomes" id="UP000815677">
    <property type="component" value="Unassembled WGS sequence"/>
</dbReference>
<name>A0ABQ0L0E4_MYCCL</name>
<reference evidence="5" key="1">
    <citation type="submission" date="2014-09" db="EMBL/GenBank/DDBJ databases">
        <title>Genome sequence of the luminous mushroom Mycena chlorophos for searching fungal bioluminescence genes.</title>
        <authorList>
            <person name="Tanaka Y."/>
            <person name="Kasuga D."/>
            <person name="Oba Y."/>
            <person name="Hase S."/>
            <person name="Sato K."/>
            <person name="Oba Y."/>
            <person name="Sakakibara Y."/>
        </authorList>
    </citation>
    <scope>NUCLEOTIDE SEQUENCE</scope>
</reference>
<protein>
    <recommendedName>
        <fullName evidence="7">GTP-binding protein</fullName>
    </recommendedName>
</protein>
<dbReference type="PANTHER" id="PTHR11259">
    <property type="entry name" value="RAS-RELATED GTP BINDING RAG/GTR YEAST"/>
    <property type="match status" value="1"/>
</dbReference>
<dbReference type="Pfam" id="PF04670">
    <property type="entry name" value="Gtr1_RagA"/>
    <property type="match status" value="1"/>
</dbReference>
<dbReference type="PANTHER" id="PTHR11259:SF2">
    <property type="entry name" value="GH16429P"/>
    <property type="match status" value="1"/>
</dbReference>
<dbReference type="SUPFAM" id="SSF52540">
    <property type="entry name" value="P-loop containing nucleoside triphosphate hydrolases"/>
    <property type="match status" value="1"/>
</dbReference>
<feature type="region of interest" description="Disordered" evidence="4">
    <location>
        <begin position="270"/>
        <end position="290"/>
    </location>
</feature>
<accession>A0ABQ0L0E4</accession>
<keyword evidence="2" id="KW-0547">Nucleotide-binding</keyword>
<keyword evidence="6" id="KW-1185">Reference proteome</keyword>
<gene>
    <name evidence="5" type="ORF">MCHLO_01974</name>
</gene>
<proteinExistence type="inferred from homology"/>
<sequence>MSKSPYGATSPLVRTSSASSSSSNTRSKILLLGQRRAGKSSVKEVLFNALPPKQTFYLETTMRVDRHVYDTVVPLEIWDCPGNVTVDTLGAPLSQFSALIFVIDIRDTYKQPISKLVEFFVAAHRTFYLETTMRVDRHVYDTVVPLEIWDCPATSPSTRSARHFRNSARSSSSLTFGKLVGFFVAAHRVNPSLSIEIFVHKSEKLQEEDKIRPGRCYGGRNARKMGAPSTSGSTDSRINALILVPLAFKRSSACFQSIHTTMPAERTIPTRPRGVKKVPTSVRVHKSPPSPMPAYLLANAGPKEAQLFRAWDKQVKKSVDNMTRVCIEHYSFERALEGKKQLKPLAAPVARDLSDERTSLEITDKNGYPLAIVLKNIFSEDSADKLYDTLAAFHEPAGIKVSQSGGADGHNRGAVKNYVSGPGFLNGVAKLAKVCHTGHKKEEPVAAAAIVKSGASFAASCQLFQSLRPLSARVNSALKHVDLPFYAAAIRARAAIEERPADVRNLIHDDIVVIEGREIMFNCKSALHRNFSDHKYGWTVLKAVRRGRDYHGGDLDLPELNVRLPYGHRDLVLIRGRILQHEVDAWTGGQRIAIAHHIYDSVWSYLGLQPPLPLPRTRR</sequence>
<feature type="region of interest" description="Disordered" evidence="4">
    <location>
        <begin position="212"/>
        <end position="232"/>
    </location>
</feature>
<evidence type="ECO:0008006" key="7">
    <source>
        <dbReference type="Google" id="ProtNLM"/>
    </source>
</evidence>
<evidence type="ECO:0000256" key="1">
    <source>
        <dbReference type="ARBA" id="ARBA00007756"/>
    </source>
</evidence>
<dbReference type="InterPro" id="IPR006762">
    <property type="entry name" value="Gtr1_RagA"/>
</dbReference>
<evidence type="ECO:0000313" key="5">
    <source>
        <dbReference type="EMBL" id="GAT44340.1"/>
    </source>
</evidence>
<evidence type="ECO:0000256" key="4">
    <source>
        <dbReference type="SAM" id="MobiDB-lite"/>
    </source>
</evidence>
<dbReference type="InterPro" id="IPR027417">
    <property type="entry name" value="P-loop_NTPase"/>
</dbReference>
<dbReference type="EMBL" id="DF839677">
    <property type="protein sequence ID" value="GAT44340.1"/>
    <property type="molecule type" value="Genomic_DNA"/>
</dbReference>
<comment type="similarity">
    <text evidence="1">Belongs to the GTR/RAG GTP-binding protein family.</text>
</comment>
<evidence type="ECO:0000256" key="2">
    <source>
        <dbReference type="ARBA" id="ARBA00022741"/>
    </source>
</evidence>
<evidence type="ECO:0000256" key="3">
    <source>
        <dbReference type="ARBA" id="ARBA00023134"/>
    </source>
</evidence>
<keyword evidence="3" id="KW-0342">GTP-binding</keyword>
<dbReference type="Gene3D" id="3.40.50.300">
    <property type="entry name" value="P-loop containing nucleotide triphosphate hydrolases"/>
    <property type="match status" value="2"/>
</dbReference>